<keyword evidence="2" id="KW-1185">Reference proteome</keyword>
<evidence type="ECO:0008006" key="3">
    <source>
        <dbReference type="Google" id="ProtNLM"/>
    </source>
</evidence>
<dbReference type="AlphaFoldDB" id="A0ABD3QW35"/>
<evidence type="ECO:0000313" key="1">
    <source>
        <dbReference type="EMBL" id="KAL3803916.1"/>
    </source>
</evidence>
<dbReference type="EMBL" id="JALLAZ020000104">
    <property type="protein sequence ID" value="KAL3803916.1"/>
    <property type="molecule type" value="Genomic_DNA"/>
</dbReference>
<proteinExistence type="predicted"/>
<comment type="caution">
    <text evidence="1">The sequence shown here is derived from an EMBL/GenBank/DDBJ whole genome shotgun (WGS) entry which is preliminary data.</text>
</comment>
<dbReference type="PANTHER" id="PTHR13675">
    <property type="entry name" value="LYR MOTIF-CONTAINING PROTEIN 2"/>
    <property type="match status" value="1"/>
</dbReference>
<accession>A0ABD3QW35</accession>
<reference evidence="1 2" key="1">
    <citation type="submission" date="2024-10" db="EMBL/GenBank/DDBJ databases">
        <title>Updated reference genomes for cyclostephanoid diatoms.</title>
        <authorList>
            <person name="Roberts W.R."/>
            <person name="Alverson A.J."/>
        </authorList>
    </citation>
    <scope>NUCLEOTIDE SEQUENCE [LARGE SCALE GENOMIC DNA]</scope>
    <source>
        <strain evidence="1 2">AJA276-08</strain>
    </source>
</reference>
<dbReference type="Proteomes" id="UP001530315">
    <property type="component" value="Unassembled WGS sequence"/>
</dbReference>
<name>A0ABD3QW35_9STRA</name>
<evidence type="ECO:0000313" key="2">
    <source>
        <dbReference type="Proteomes" id="UP001530315"/>
    </source>
</evidence>
<organism evidence="1 2">
    <name type="scientific">Stephanodiscus triporus</name>
    <dbReference type="NCBI Taxonomy" id="2934178"/>
    <lineage>
        <taxon>Eukaryota</taxon>
        <taxon>Sar</taxon>
        <taxon>Stramenopiles</taxon>
        <taxon>Ochrophyta</taxon>
        <taxon>Bacillariophyta</taxon>
        <taxon>Coscinodiscophyceae</taxon>
        <taxon>Thalassiosirophycidae</taxon>
        <taxon>Stephanodiscales</taxon>
        <taxon>Stephanodiscaceae</taxon>
        <taxon>Stephanodiscus</taxon>
    </lineage>
</organism>
<sequence length="113" mass="12602">MRGAMTPASRLSGLQRDVLALYRSILREAIRKDRRRASLPSAAISPRSHLQVGQMLSSSGGERSTTAFARDQFRREASEAKRSDFKTIEYKIRKGRKQLQLLKMPGVDLVGGA</sequence>
<dbReference type="PANTHER" id="PTHR13675:SF1">
    <property type="entry name" value="SUCCINATE DEHYDROGENASE ASSEMBLY FACTOR 1, MITOCHONDRIAL"/>
    <property type="match status" value="1"/>
</dbReference>
<gene>
    <name evidence="1" type="ORF">ACHAW5_010686</name>
</gene>
<protein>
    <recommendedName>
        <fullName evidence="3">Succinate dehydrogenase assembly factor 1, mitochondrial</fullName>
    </recommendedName>
</protein>